<dbReference type="EMBL" id="KV419397">
    <property type="protein sequence ID" value="KZS97240.1"/>
    <property type="molecule type" value="Genomic_DNA"/>
</dbReference>
<keyword evidence="2" id="KW-0472">Membrane</keyword>
<evidence type="ECO:0000256" key="2">
    <source>
        <dbReference type="SAM" id="Phobius"/>
    </source>
</evidence>
<evidence type="ECO:0000313" key="4">
    <source>
        <dbReference type="EMBL" id="KZS97240.1"/>
    </source>
</evidence>
<protein>
    <submittedName>
        <fullName evidence="4">Uncharacterized protein</fullName>
    </submittedName>
</protein>
<keyword evidence="5" id="KW-1185">Reference proteome</keyword>
<feature type="signal peptide" evidence="3">
    <location>
        <begin position="1"/>
        <end position="21"/>
    </location>
</feature>
<keyword evidence="2" id="KW-1133">Transmembrane helix</keyword>
<feature type="chain" id="PRO_5007854698" evidence="3">
    <location>
        <begin position="22"/>
        <end position="400"/>
    </location>
</feature>
<gene>
    <name evidence="4" type="ORF">SISNIDRAFT_406263</name>
</gene>
<dbReference type="STRING" id="1314777.A0A164YUA9"/>
<name>A0A164YUA9_9AGAM</name>
<organism evidence="4 5">
    <name type="scientific">Sistotremastrum niveocremeum HHB9708</name>
    <dbReference type="NCBI Taxonomy" id="1314777"/>
    <lineage>
        <taxon>Eukaryota</taxon>
        <taxon>Fungi</taxon>
        <taxon>Dikarya</taxon>
        <taxon>Basidiomycota</taxon>
        <taxon>Agaricomycotina</taxon>
        <taxon>Agaricomycetes</taxon>
        <taxon>Sistotremastrales</taxon>
        <taxon>Sistotremastraceae</taxon>
        <taxon>Sertulicium</taxon>
        <taxon>Sertulicium niveocremeum</taxon>
    </lineage>
</organism>
<proteinExistence type="predicted"/>
<accession>A0A164YUA9</accession>
<sequence length="400" mass="41446">MLSIALSALLSFSLLIQQVHTSPCLAFDSDFNLLAFGFGGKDFNLGPQSTWNGNGAVTDITTTGRPPFDGANTTCYLAQFFSAIYVINGDASNPDNVGIYDATAKSWTTQQISTSNTGGSSNFDLTSFDAILDHDTNVFYALSHGALYNLDFSALKTTATSSSIPWLAVSNPPFTTDGYDPVMALAQNHIHFLNVPGAQPGTADIFVIHFSFFQPTPQAYPINGSSNNFPETHGQVASFFQPSGQGVQQEFAFIPDDASATYVINVESNTTAQLAGPSDKSASTFYASVNALVQLTSDEKLFFLPYTQGDASTNAAAQWTSITLTGLPAAGSSSSSSSASSSATGSSHTSSASSKSGSGSSSSTGSASTPSNTSAGFTLVASSVMSLIGGLLVVAATYTL</sequence>
<feature type="transmembrane region" description="Helical" evidence="2">
    <location>
        <begin position="376"/>
        <end position="398"/>
    </location>
</feature>
<feature type="region of interest" description="Disordered" evidence="1">
    <location>
        <begin position="335"/>
        <end position="371"/>
    </location>
</feature>
<keyword evidence="3" id="KW-0732">Signal</keyword>
<evidence type="ECO:0000313" key="5">
    <source>
        <dbReference type="Proteomes" id="UP000076722"/>
    </source>
</evidence>
<dbReference type="OrthoDB" id="3356102at2759"/>
<dbReference type="AlphaFoldDB" id="A0A164YUA9"/>
<evidence type="ECO:0000256" key="1">
    <source>
        <dbReference type="SAM" id="MobiDB-lite"/>
    </source>
</evidence>
<reference evidence="4 5" key="1">
    <citation type="journal article" date="2016" name="Mol. Biol. Evol.">
        <title>Comparative Genomics of Early-Diverging Mushroom-Forming Fungi Provides Insights into the Origins of Lignocellulose Decay Capabilities.</title>
        <authorList>
            <person name="Nagy L.G."/>
            <person name="Riley R."/>
            <person name="Tritt A."/>
            <person name="Adam C."/>
            <person name="Daum C."/>
            <person name="Floudas D."/>
            <person name="Sun H."/>
            <person name="Yadav J.S."/>
            <person name="Pangilinan J."/>
            <person name="Larsson K.H."/>
            <person name="Matsuura K."/>
            <person name="Barry K."/>
            <person name="Labutti K."/>
            <person name="Kuo R."/>
            <person name="Ohm R.A."/>
            <person name="Bhattacharya S.S."/>
            <person name="Shirouzu T."/>
            <person name="Yoshinaga Y."/>
            <person name="Martin F.M."/>
            <person name="Grigoriev I.V."/>
            <person name="Hibbett D.S."/>
        </authorList>
    </citation>
    <scope>NUCLEOTIDE SEQUENCE [LARGE SCALE GENOMIC DNA]</scope>
    <source>
        <strain evidence="4 5">HHB9708</strain>
    </source>
</reference>
<dbReference type="Proteomes" id="UP000076722">
    <property type="component" value="Unassembled WGS sequence"/>
</dbReference>
<evidence type="ECO:0000256" key="3">
    <source>
        <dbReference type="SAM" id="SignalP"/>
    </source>
</evidence>
<keyword evidence="2" id="KW-0812">Transmembrane</keyword>